<comment type="caution">
    <text evidence="1">The sequence shown here is derived from an EMBL/GenBank/DDBJ whole genome shotgun (WGS) entry which is preliminary data.</text>
</comment>
<dbReference type="Proteomes" id="UP001175228">
    <property type="component" value="Unassembled WGS sequence"/>
</dbReference>
<dbReference type="Gene3D" id="3.40.50.1820">
    <property type="entry name" value="alpha/beta hydrolase"/>
    <property type="match status" value="1"/>
</dbReference>
<accession>A0AA39U9F1</accession>
<gene>
    <name evidence="1" type="ORF">EDD18DRAFT_1368081</name>
</gene>
<protein>
    <recommendedName>
        <fullName evidence="3">AB hydrolase-1 domain-containing protein</fullName>
    </recommendedName>
</protein>
<dbReference type="AlphaFoldDB" id="A0AA39U9F1"/>
<dbReference type="SUPFAM" id="SSF53474">
    <property type="entry name" value="alpha/beta-Hydrolases"/>
    <property type="match status" value="1"/>
</dbReference>
<organism evidence="1 2">
    <name type="scientific">Armillaria luteobubalina</name>
    <dbReference type="NCBI Taxonomy" id="153913"/>
    <lineage>
        <taxon>Eukaryota</taxon>
        <taxon>Fungi</taxon>
        <taxon>Dikarya</taxon>
        <taxon>Basidiomycota</taxon>
        <taxon>Agaricomycotina</taxon>
        <taxon>Agaricomycetes</taxon>
        <taxon>Agaricomycetidae</taxon>
        <taxon>Agaricales</taxon>
        <taxon>Marasmiineae</taxon>
        <taxon>Physalacriaceae</taxon>
        <taxon>Armillaria</taxon>
    </lineage>
</organism>
<dbReference type="EMBL" id="JAUEPU010000182">
    <property type="protein sequence ID" value="KAK0474134.1"/>
    <property type="molecule type" value="Genomic_DNA"/>
</dbReference>
<sequence length="197" mass="22139">MYPKTTGTVDFKVDSKRAWIHPLIHAGPQGNSRDFRVISLLYSMTRFLDALEELDNLLAKLGIADHFDLLGQSWGGMLTGQYATTWSPKGLRHLIILNAPASMELYQKGVNSLLDKFPPEFVATLRKHKQEGTTTSKEYQDSMMIFMKKLYSACTGLPGAVEAIYEKDLVALMCYFDGIDFTLFLTDSQTLIDGLRS</sequence>
<evidence type="ECO:0000313" key="2">
    <source>
        <dbReference type="Proteomes" id="UP001175228"/>
    </source>
</evidence>
<name>A0AA39U9F1_9AGAR</name>
<proteinExistence type="predicted"/>
<keyword evidence="2" id="KW-1185">Reference proteome</keyword>
<evidence type="ECO:0000313" key="1">
    <source>
        <dbReference type="EMBL" id="KAK0474134.1"/>
    </source>
</evidence>
<reference evidence="1" key="1">
    <citation type="submission" date="2023-06" db="EMBL/GenBank/DDBJ databases">
        <authorList>
            <consortium name="Lawrence Berkeley National Laboratory"/>
            <person name="Ahrendt S."/>
            <person name="Sahu N."/>
            <person name="Indic B."/>
            <person name="Wong-Bajracharya J."/>
            <person name="Merenyi Z."/>
            <person name="Ke H.-M."/>
            <person name="Monk M."/>
            <person name="Kocsube S."/>
            <person name="Drula E."/>
            <person name="Lipzen A."/>
            <person name="Balint B."/>
            <person name="Henrissat B."/>
            <person name="Andreopoulos B."/>
            <person name="Martin F.M."/>
            <person name="Harder C.B."/>
            <person name="Rigling D."/>
            <person name="Ford K.L."/>
            <person name="Foster G.D."/>
            <person name="Pangilinan J."/>
            <person name="Papanicolaou A."/>
            <person name="Barry K."/>
            <person name="LaButti K."/>
            <person name="Viragh M."/>
            <person name="Koriabine M."/>
            <person name="Yan M."/>
            <person name="Riley R."/>
            <person name="Champramary S."/>
            <person name="Plett K.L."/>
            <person name="Tsai I.J."/>
            <person name="Slot J."/>
            <person name="Sipos G."/>
            <person name="Plett J."/>
            <person name="Nagy L.G."/>
            <person name="Grigoriev I.V."/>
        </authorList>
    </citation>
    <scope>NUCLEOTIDE SEQUENCE</scope>
    <source>
        <strain evidence="1">HWK02</strain>
    </source>
</reference>
<dbReference type="InterPro" id="IPR029058">
    <property type="entry name" value="AB_hydrolase_fold"/>
</dbReference>
<evidence type="ECO:0008006" key="3">
    <source>
        <dbReference type="Google" id="ProtNLM"/>
    </source>
</evidence>